<name>A0A919RB13_9ACTN</name>
<evidence type="ECO:0000313" key="3">
    <source>
        <dbReference type="Proteomes" id="UP000606172"/>
    </source>
</evidence>
<organism evidence="2 3">
    <name type="scientific">Sinosporangium siamense</name>
    <dbReference type="NCBI Taxonomy" id="1367973"/>
    <lineage>
        <taxon>Bacteria</taxon>
        <taxon>Bacillati</taxon>
        <taxon>Actinomycetota</taxon>
        <taxon>Actinomycetes</taxon>
        <taxon>Streptosporangiales</taxon>
        <taxon>Streptosporangiaceae</taxon>
        <taxon>Sinosporangium</taxon>
    </lineage>
</organism>
<feature type="compositionally biased region" description="Pro residues" evidence="1">
    <location>
        <begin position="27"/>
        <end position="36"/>
    </location>
</feature>
<feature type="region of interest" description="Disordered" evidence="1">
    <location>
        <begin position="26"/>
        <end position="45"/>
    </location>
</feature>
<dbReference type="EMBL" id="BOOW01000006">
    <property type="protein sequence ID" value="GII90398.1"/>
    <property type="molecule type" value="Genomic_DNA"/>
</dbReference>
<comment type="caution">
    <text evidence="2">The sequence shown here is derived from an EMBL/GenBank/DDBJ whole genome shotgun (WGS) entry which is preliminary data.</text>
</comment>
<keyword evidence="3" id="KW-1185">Reference proteome</keyword>
<dbReference type="RefSeq" id="WP_204020778.1">
    <property type="nucleotide sequence ID" value="NZ_BOOW01000006.1"/>
</dbReference>
<dbReference type="AlphaFoldDB" id="A0A919RB13"/>
<protein>
    <submittedName>
        <fullName evidence="2">Uncharacterized protein</fullName>
    </submittedName>
</protein>
<evidence type="ECO:0000256" key="1">
    <source>
        <dbReference type="SAM" id="MobiDB-lite"/>
    </source>
</evidence>
<evidence type="ECO:0000313" key="2">
    <source>
        <dbReference type="EMBL" id="GII90398.1"/>
    </source>
</evidence>
<reference evidence="2" key="1">
    <citation type="submission" date="2021-01" db="EMBL/GenBank/DDBJ databases">
        <title>Whole genome shotgun sequence of Sinosporangium siamense NBRC 109515.</title>
        <authorList>
            <person name="Komaki H."/>
            <person name="Tamura T."/>
        </authorList>
    </citation>
    <scope>NUCLEOTIDE SEQUENCE</scope>
    <source>
        <strain evidence="2">NBRC 109515</strain>
    </source>
</reference>
<proteinExistence type="predicted"/>
<dbReference type="Proteomes" id="UP000606172">
    <property type="component" value="Unassembled WGS sequence"/>
</dbReference>
<accession>A0A919RB13</accession>
<gene>
    <name evidence="2" type="ORF">Ssi02_06290</name>
</gene>
<sequence>MHAGSGHRRAVTLLTTLTTLAACTAAPQPPADPLPPLSATLEQSRSDEDKRWLAIGVRNGGPGTVHIERLQLDSPSLTLLPPHPVDAEVTPTPRVDLRMPYGEARCAGDTIPEARPSRVIAWVRSPAGAAEARRIELPLPHPNPLLQRLVKLDCGAGIARRAVDVRLAPPFRRGRTGGREAVWATVVVERRAAAGELTLQDLSGSVLFQLKPLKGMPPPLAVLPASRARVEIPVRFLMTNCDAHALTESKKSFVFPYWVKVDGREAIYMTLTVPEEARRALDELIAACDP</sequence>